<dbReference type="InterPro" id="IPR036388">
    <property type="entry name" value="WH-like_DNA-bd_sf"/>
</dbReference>
<evidence type="ECO:0000256" key="3">
    <source>
        <dbReference type="ARBA" id="ARBA00023163"/>
    </source>
</evidence>
<keyword evidence="3" id="KW-0804">Transcription</keyword>
<dbReference type="PANTHER" id="PTHR44688:SF16">
    <property type="entry name" value="DNA-BINDING TRANSCRIPTIONAL ACTIVATOR DEVR_DOSR"/>
    <property type="match status" value="1"/>
</dbReference>
<comment type="caution">
    <text evidence="5">The sequence shown here is derived from an EMBL/GenBank/DDBJ whole genome shotgun (WGS) entry which is preliminary data.</text>
</comment>
<dbReference type="CDD" id="cd06170">
    <property type="entry name" value="LuxR_C_like"/>
    <property type="match status" value="1"/>
</dbReference>
<evidence type="ECO:0000313" key="5">
    <source>
        <dbReference type="EMBL" id="MBB1488920.1"/>
    </source>
</evidence>
<dbReference type="GO" id="GO:0003677">
    <property type="term" value="F:DNA binding"/>
    <property type="evidence" value="ECO:0007669"/>
    <property type="project" value="UniProtKB-KW"/>
</dbReference>
<evidence type="ECO:0000256" key="2">
    <source>
        <dbReference type="ARBA" id="ARBA00023125"/>
    </source>
</evidence>
<sequence length="269" mass="30518">MHQKISPELITPQCSKDLAQLIHHLRVPSFLSVLEEFLATQCNFDTILILTYKKSFKPIILHPKDPAEHSPTLRSYINQAYVLDPLFNALQDNLTQGLCRLADIAPDSFERTEYYQSCYRNFDLVDETNLIIPLDNNTTCAIALGRKSNLGSITRAELNRLKNIFPVIESLIHQFWLAQAQEFVKFEKSDGPIKQALKTFASGVLTQREQEILGLILQGHSSKSIADILSISVGTVKVHRKNIHSRLNTSTQSEIFTLFLNHLNTFDTP</sequence>
<protein>
    <submittedName>
        <fullName evidence="5">LuxR family transcriptional regulator</fullName>
    </submittedName>
</protein>
<keyword evidence="1" id="KW-0805">Transcription regulation</keyword>
<gene>
    <name evidence="5" type="ORF">H4O21_20120</name>
</gene>
<dbReference type="PRINTS" id="PR00038">
    <property type="entry name" value="HTHLUXR"/>
</dbReference>
<dbReference type="AlphaFoldDB" id="A0A839IW60"/>
<dbReference type="PROSITE" id="PS00622">
    <property type="entry name" value="HTH_LUXR_1"/>
    <property type="match status" value="1"/>
</dbReference>
<organism evidence="5 6">
    <name type="scientific">Oceanospirillum sediminis</name>
    <dbReference type="NCBI Taxonomy" id="2760088"/>
    <lineage>
        <taxon>Bacteria</taxon>
        <taxon>Pseudomonadati</taxon>
        <taxon>Pseudomonadota</taxon>
        <taxon>Gammaproteobacteria</taxon>
        <taxon>Oceanospirillales</taxon>
        <taxon>Oceanospirillaceae</taxon>
        <taxon>Oceanospirillum</taxon>
    </lineage>
</organism>
<dbReference type="Proteomes" id="UP000565262">
    <property type="component" value="Unassembled WGS sequence"/>
</dbReference>
<dbReference type="InterPro" id="IPR016032">
    <property type="entry name" value="Sig_transdc_resp-reg_C-effctor"/>
</dbReference>
<dbReference type="Gene3D" id="1.10.10.10">
    <property type="entry name" value="Winged helix-like DNA-binding domain superfamily/Winged helix DNA-binding domain"/>
    <property type="match status" value="1"/>
</dbReference>
<dbReference type="GO" id="GO:0006355">
    <property type="term" value="P:regulation of DNA-templated transcription"/>
    <property type="evidence" value="ECO:0007669"/>
    <property type="project" value="InterPro"/>
</dbReference>
<evidence type="ECO:0000313" key="6">
    <source>
        <dbReference type="Proteomes" id="UP000565262"/>
    </source>
</evidence>
<dbReference type="PROSITE" id="PS50043">
    <property type="entry name" value="HTH_LUXR_2"/>
    <property type="match status" value="1"/>
</dbReference>
<dbReference type="SMART" id="SM00421">
    <property type="entry name" value="HTH_LUXR"/>
    <property type="match status" value="1"/>
</dbReference>
<evidence type="ECO:0000256" key="1">
    <source>
        <dbReference type="ARBA" id="ARBA00023015"/>
    </source>
</evidence>
<name>A0A839IW60_9GAMM</name>
<dbReference type="PANTHER" id="PTHR44688">
    <property type="entry name" value="DNA-BINDING TRANSCRIPTIONAL ACTIVATOR DEVR_DOSR"/>
    <property type="match status" value="1"/>
</dbReference>
<dbReference type="SUPFAM" id="SSF46894">
    <property type="entry name" value="C-terminal effector domain of the bipartite response regulators"/>
    <property type="match status" value="1"/>
</dbReference>
<dbReference type="InterPro" id="IPR000792">
    <property type="entry name" value="Tscrpt_reg_LuxR_C"/>
</dbReference>
<dbReference type="RefSeq" id="WP_182810701.1">
    <property type="nucleotide sequence ID" value="NZ_JACJFM010000038.1"/>
</dbReference>
<proteinExistence type="predicted"/>
<accession>A0A839IW60</accession>
<reference evidence="5 6" key="1">
    <citation type="submission" date="2020-08" db="EMBL/GenBank/DDBJ databases">
        <title>Oceanospirillum sp. nov. isolated from marine sediment.</title>
        <authorList>
            <person name="Ji X."/>
        </authorList>
    </citation>
    <scope>NUCLEOTIDE SEQUENCE [LARGE SCALE GENOMIC DNA]</scope>
    <source>
        <strain evidence="5 6">D5</strain>
    </source>
</reference>
<evidence type="ECO:0000259" key="4">
    <source>
        <dbReference type="PROSITE" id="PS50043"/>
    </source>
</evidence>
<dbReference type="Pfam" id="PF00196">
    <property type="entry name" value="GerE"/>
    <property type="match status" value="1"/>
</dbReference>
<feature type="domain" description="HTH luxR-type" evidence="4">
    <location>
        <begin position="198"/>
        <end position="263"/>
    </location>
</feature>
<dbReference type="EMBL" id="JACJFM010000038">
    <property type="protein sequence ID" value="MBB1488920.1"/>
    <property type="molecule type" value="Genomic_DNA"/>
</dbReference>
<keyword evidence="6" id="KW-1185">Reference proteome</keyword>
<keyword evidence="2" id="KW-0238">DNA-binding</keyword>